<name>A0A166EGD9_9EURY</name>
<gene>
    <name evidence="1" type="ORF">MBCUT_06610</name>
</gene>
<accession>A0A166EGD9</accession>
<dbReference type="EMBL" id="LWMW01000088">
    <property type="protein sequence ID" value="KZX16623.1"/>
    <property type="molecule type" value="Genomic_DNA"/>
</dbReference>
<protein>
    <submittedName>
        <fullName evidence="1">Uncharacterized protein</fullName>
    </submittedName>
</protein>
<dbReference type="PATRIC" id="fig|47311.3.peg.740"/>
<organism evidence="1 2">
    <name type="scientific">Methanobrevibacter cuticularis</name>
    <dbReference type="NCBI Taxonomy" id="47311"/>
    <lineage>
        <taxon>Archaea</taxon>
        <taxon>Methanobacteriati</taxon>
        <taxon>Methanobacteriota</taxon>
        <taxon>Methanomada group</taxon>
        <taxon>Methanobacteria</taxon>
        <taxon>Methanobacteriales</taxon>
        <taxon>Methanobacteriaceae</taxon>
        <taxon>Methanobrevibacter</taxon>
    </lineage>
</organism>
<keyword evidence="2" id="KW-1185">Reference proteome</keyword>
<dbReference type="Proteomes" id="UP000077275">
    <property type="component" value="Unassembled WGS sequence"/>
</dbReference>
<evidence type="ECO:0000313" key="2">
    <source>
        <dbReference type="Proteomes" id="UP000077275"/>
    </source>
</evidence>
<evidence type="ECO:0000313" key="1">
    <source>
        <dbReference type="EMBL" id="KZX16623.1"/>
    </source>
</evidence>
<dbReference type="STRING" id="47311.MBCUT_06610"/>
<sequence>MANDIIKTMRCKAYKSVIWCWRTIDVCKMENCGSVSEQEEKLLKIGKHSFLAEV</sequence>
<dbReference type="AlphaFoldDB" id="A0A166EGD9"/>
<proteinExistence type="predicted"/>
<comment type="caution">
    <text evidence="1">The sequence shown here is derived from an EMBL/GenBank/DDBJ whole genome shotgun (WGS) entry which is preliminary data.</text>
</comment>
<reference evidence="1 2" key="1">
    <citation type="submission" date="2016-04" db="EMBL/GenBank/DDBJ databases">
        <title>Genome sequence of Methanobrevibacter cuticularis DSM 11139.</title>
        <authorList>
            <person name="Poehlein A."/>
            <person name="Seedorf H."/>
            <person name="Daniel R."/>
        </authorList>
    </citation>
    <scope>NUCLEOTIDE SEQUENCE [LARGE SCALE GENOMIC DNA]</scope>
    <source>
        <strain evidence="1 2">DSM 11139</strain>
    </source>
</reference>